<comment type="catalytic activity">
    <reaction evidence="7">
        <text>L-glutamate + NH4(+) + ATP = L-glutamine + ADP + phosphate + H(+)</text>
        <dbReference type="Rhea" id="RHEA:16169"/>
        <dbReference type="ChEBI" id="CHEBI:15378"/>
        <dbReference type="ChEBI" id="CHEBI:28938"/>
        <dbReference type="ChEBI" id="CHEBI:29985"/>
        <dbReference type="ChEBI" id="CHEBI:30616"/>
        <dbReference type="ChEBI" id="CHEBI:43474"/>
        <dbReference type="ChEBI" id="CHEBI:58359"/>
        <dbReference type="ChEBI" id="CHEBI:456216"/>
        <dbReference type="EC" id="6.3.1.2"/>
    </reaction>
</comment>
<dbReference type="GO" id="GO:0004356">
    <property type="term" value="F:glutamine synthetase activity"/>
    <property type="evidence" value="ECO:0007669"/>
    <property type="project" value="UniProtKB-EC"/>
</dbReference>
<keyword evidence="5" id="KW-0547">Nucleotide-binding</keyword>
<dbReference type="InterPro" id="IPR008146">
    <property type="entry name" value="Gln_synth_cat_dom"/>
</dbReference>
<dbReference type="InterPro" id="IPR036651">
    <property type="entry name" value="Gln_synt_N_sf"/>
</dbReference>
<evidence type="ECO:0000256" key="2">
    <source>
        <dbReference type="ARBA" id="ARBA00011823"/>
    </source>
</evidence>
<protein>
    <recommendedName>
        <fullName evidence="3">glutamine synthetase</fullName>
        <ecNumber evidence="3">6.3.1.2</ecNumber>
    </recommendedName>
</protein>
<accession>D5A7H7</accession>
<evidence type="ECO:0000259" key="10">
    <source>
        <dbReference type="PROSITE" id="PS51986"/>
    </source>
</evidence>
<dbReference type="PROSITE" id="PS51986">
    <property type="entry name" value="GS_BETA_GRASP"/>
    <property type="match status" value="1"/>
</dbReference>
<evidence type="ECO:0000256" key="6">
    <source>
        <dbReference type="ARBA" id="ARBA00022840"/>
    </source>
</evidence>
<feature type="domain" description="GS beta-grasp" evidence="10">
    <location>
        <begin position="29"/>
        <end position="109"/>
    </location>
</feature>
<comment type="similarity">
    <text evidence="1 8 9">Belongs to the glutamine synthetase family.</text>
</comment>
<dbReference type="InterPro" id="IPR050292">
    <property type="entry name" value="Glutamine_Synthetase"/>
</dbReference>
<comment type="subunit">
    <text evidence="2">Homooctamer.</text>
</comment>
<dbReference type="GO" id="GO:0005737">
    <property type="term" value="C:cytoplasm"/>
    <property type="evidence" value="ECO:0007669"/>
    <property type="project" value="TreeGrafter"/>
</dbReference>
<dbReference type="SMR" id="D5A7H7"/>
<dbReference type="PROSITE" id="PS51987">
    <property type="entry name" value="GS_CATALYTIC"/>
    <property type="match status" value="1"/>
</dbReference>
<dbReference type="SUPFAM" id="SSF54368">
    <property type="entry name" value="Glutamine synthetase, N-terminal domain"/>
    <property type="match status" value="1"/>
</dbReference>
<dbReference type="FunFam" id="3.10.20.70:FF:000004">
    <property type="entry name" value="Glutamine synthetase"/>
    <property type="match status" value="1"/>
</dbReference>
<dbReference type="InterPro" id="IPR027302">
    <property type="entry name" value="Gln_synth_N_conserv_site"/>
</dbReference>
<dbReference type="GO" id="GO:0006542">
    <property type="term" value="P:glutamine biosynthetic process"/>
    <property type="evidence" value="ECO:0007669"/>
    <property type="project" value="InterPro"/>
</dbReference>
<dbReference type="PROSITE" id="PS00180">
    <property type="entry name" value="GLNA_1"/>
    <property type="match status" value="1"/>
</dbReference>
<dbReference type="PANTHER" id="PTHR20852">
    <property type="entry name" value="GLUTAMINE SYNTHETASE"/>
    <property type="match status" value="1"/>
</dbReference>
<evidence type="ECO:0000256" key="4">
    <source>
        <dbReference type="ARBA" id="ARBA00022598"/>
    </source>
</evidence>
<dbReference type="InterPro" id="IPR008147">
    <property type="entry name" value="Gln_synt_N"/>
</dbReference>
<dbReference type="EMBL" id="BK005974">
    <property type="protein sequence ID" value="DAA12505.1"/>
    <property type="molecule type" value="mRNA"/>
</dbReference>
<dbReference type="FunFam" id="3.30.590.10:FF:000004">
    <property type="entry name" value="Glutamine synthetase"/>
    <property type="match status" value="1"/>
</dbReference>
<evidence type="ECO:0000256" key="5">
    <source>
        <dbReference type="ARBA" id="ARBA00022741"/>
    </source>
</evidence>
<evidence type="ECO:0000256" key="8">
    <source>
        <dbReference type="PROSITE-ProRule" id="PRU01330"/>
    </source>
</evidence>
<dbReference type="Gene3D" id="3.30.590.10">
    <property type="entry name" value="Glutamine synthetase/guanido kinase, catalytic domain"/>
    <property type="match status" value="1"/>
</dbReference>
<evidence type="ECO:0000256" key="1">
    <source>
        <dbReference type="ARBA" id="ARBA00009897"/>
    </source>
</evidence>
<proteinExistence type="evidence at transcript level"/>
<dbReference type="Pfam" id="PF00120">
    <property type="entry name" value="Gln-synt_C"/>
    <property type="match status" value="1"/>
</dbReference>
<dbReference type="Pfam" id="PF03951">
    <property type="entry name" value="Gln-synt_N"/>
    <property type="match status" value="1"/>
</dbReference>
<keyword evidence="4" id="KW-0436">Ligase</keyword>
<feature type="domain" description="GS catalytic" evidence="11">
    <location>
        <begin position="123"/>
        <end position="377"/>
    </location>
</feature>
<reference evidence="12" key="1">
    <citation type="journal article" date="2010" name="J. Phycol.">
        <title>EMILIANIA HUXLEYI (PRYMNESIOPHYCEAE): NITROGEN-METABOLISM GENES AND THEIR EXPRESSION IN RESPONSE TO EXTERNAL NITROGEN SOURCES.</title>
        <authorList>
            <person name="Bruhn A."/>
            <person name="LaRoche J."/>
            <person name="Richardson K."/>
        </authorList>
    </citation>
    <scope>NUCLEOTIDE SEQUENCE</scope>
    <source>
        <strain evidence="12">CCMP 1516</strain>
    </source>
</reference>
<evidence type="ECO:0000256" key="3">
    <source>
        <dbReference type="ARBA" id="ARBA00012937"/>
    </source>
</evidence>
<dbReference type="PANTHER" id="PTHR20852:SF57">
    <property type="entry name" value="GLUTAMINE SYNTHETASE 2 CYTOPLASMIC"/>
    <property type="match status" value="1"/>
</dbReference>
<dbReference type="EC" id="6.3.1.2" evidence="3"/>
<organism evidence="12">
    <name type="scientific">Emiliania huxleyi (strain CCMP1516)</name>
    <dbReference type="NCBI Taxonomy" id="280463"/>
    <lineage>
        <taxon>Eukaryota</taxon>
        <taxon>Haptista</taxon>
        <taxon>Haptophyta</taxon>
        <taxon>Prymnesiophyceae</taxon>
        <taxon>Isochrysidales</taxon>
        <taxon>Noelaerhabdaceae</taxon>
        <taxon>Emiliania</taxon>
    </lineage>
</organism>
<evidence type="ECO:0000259" key="11">
    <source>
        <dbReference type="PROSITE" id="PS51987"/>
    </source>
</evidence>
<keyword evidence="6" id="KW-0067">ATP-binding</keyword>
<dbReference type="InterPro" id="IPR014746">
    <property type="entry name" value="Gln_synth/guanido_kin_cat_dom"/>
</dbReference>
<evidence type="ECO:0000313" key="12">
    <source>
        <dbReference type="EMBL" id="DAA12505.1"/>
    </source>
</evidence>
<evidence type="ECO:0000256" key="9">
    <source>
        <dbReference type="RuleBase" id="RU000384"/>
    </source>
</evidence>
<dbReference type="SUPFAM" id="SSF55931">
    <property type="entry name" value="Glutamine synthetase/guanido kinase"/>
    <property type="match status" value="1"/>
</dbReference>
<dbReference type="GO" id="GO:0005524">
    <property type="term" value="F:ATP binding"/>
    <property type="evidence" value="ECO:0007669"/>
    <property type="project" value="UniProtKB-KW"/>
</dbReference>
<evidence type="ECO:0000256" key="7">
    <source>
        <dbReference type="ARBA" id="ARBA00049436"/>
    </source>
</evidence>
<name>D5A7H7_EMIH1</name>
<dbReference type="Gene3D" id="3.10.20.70">
    <property type="entry name" value="Glutamine synthetase, N-terminal domain"/>
    <property type="match status" value="1"/>
</dbReference>
<dbReference type="AlphaFoldDB" id="D5A7H7"/>
<sequence>MAFPVLPPYTKCDLSIQDRFAQLDQGGKVMAEYIWVGGKGELRCKTKTLDAPPKSVDDLPIWNFDGSSTEQAPGEDSEVLLKPCAIYKDPFRPGSPNILVLCDCYKPDPDGPRGLGAPIPTNTRVYANQIMDKVASHEPWFGIEQEYTLFEPDKKTPYGWPKDGEPGPQGPYYCSIGTENAFGRAVVEAHYKACLYAGINISGINGEVMPGQWEYQVGPCTGIASGDQLLASRYLLIRVCEQYGVVVSFDPKPIPGDWKRAGCPHNVSTKAMRAEGGYDAILKAMERLGAPGKQEEHIAAYDPSGGLDNQRRLTGAHETASYKEFSWGVANRGCSVRIPRMTEKEKKGYFEDRRPASNMDPYIVTGKIMETTVLPDC</sequence>
<dbReference type="SMART" id="SM01230">
    <property type="entry name" value="Gln-synt_C"/>
    <property type="match status" value="1"/>
</dbReference>